<protein>
    <submittedName>
        <fullName evidence="2">Uncharacterized protein</fullName>
    </submittedName>
</protein>
<proteinExistence type="predicted"/>
<dbReference type="EMBL" id="JAIQCV010000002">
    <property type="protein sequence ID" value="KAH1122246.1"/>
    <property type="molecule type" value="Genomic_DNA"/>
</dbReference>
<evidence type="ECO:0000313" key="2">
    <source>
        <dbReference type="EMBL" id="KAH1122246.1"/>
    </source>
</evidence>
<dbReference type="Proteomes" id="UP000828251">
    <property type="component" value="Unassembled WGS sequence"/>
</dbReference>
<name>A0A9D3WDR2_9ROSI</name>
<sequence>MIEELRYNEHVLKSKFKCLDSCVMSWKFTNKDTEDQRKLLEGKVKSLEEGKSLLRQQLQTQKLHNEAKLDSLLESNDEAFRKYREDTTKNLTEAMPKLNANLVLHA</sequence>
<keyword evidence="3" id="KW-1185">Reference proteome</keyword>
<accession>A0A9D3WDR2</accession>
<evidence type="ECO:0000256" key="1">
    <source>
        <dbReference type="SAM" id="Coils"/>
    </source>
</evidence>
<comment type="caution">
    <text evidence="2">The sequence shown here is derived from an EMBL/GenBank/DDBJ whole genome shotgun (WGS) entry which is preliminary data.</text>
</comment>
<evidence type="ECO:0000313" key="3">
    <source>
        <dbReference type="Proteomes" id="UP000828251"/>
    </source>
</evidence>
<keyword evidence="1" id="KW-0175">Coiled coil</keyword>
<dbReference type="AlphaFoldDB" id="A0A9D3WDR2"/>
<reference evidence="2 3" key="1">
    <citation type="journal article" date="2021" name="Plant Biotechnol. J.">
        <title>Multi-omics assisted identification of the key and species-specific regulatory components of drought-tolerant mechanisms in Gossypium stocksii.</title>
        <authorList>
            <person name="Yu D."/>
            <person name="Ke L."/>
            <person name="Zhang D."/>
            <person name="Wu Y."/>
            <person name="Sun Y."/>
            <person name="Mei J."/>
            <person name="Sun J."/>
            <person name="Sun Y."/>
        </authorList>
    </citation>
    <scope>NUCLEOTIDE SEQUENCE [LARGE SCALE GENOMIC DNA]</scope>
    <source>
        <strain evidence="3">cv. E1</strain>
        <tissue evidence="2">Leaf</tissue>
    </source>
</reference>
<gene>
    <name evidence="2" type="ORF">J1N35_005406</name>
</gene>
<feature type="coiled-coil region" evidence="1">
    <location>
        <begin position="30"/>
        <end position="57"/>
    </location>
</feature>
<organism evidence="2 3">
    <name type="scientific">Gossypium stocksii</name>
    <dbReference type="NCBI Taxonomy" id="47602"/>
    <lineage>
        <taxon>Eukaryota</taxon>
        <taxon>Viridiplantae</taxon>
        <taxon>Streptophyta</taxon>
        <taxon>Embryophyta</taxon>
        <taxon>Tracheophyta</taxon>
        <taxon>Spermatophyta</taxon>
        <taxon>Magnoliopsida</taxon>
        <taxon>eudicotyledons</taxon>
        <taxon>Gunneridae</taxon>
        <taxon>Pentapetalae</taxon>
        <taxon>rosids</taxon>
        <taxon>malvids</taxon>
        <taxon>Malvales</taxon>
        <taxon>Malvaceae</taxon>
        <taxon>Malvoideae</taxon>
        <taxon>Gossypium</taxon>
    </lineage>
</organism>